<reference evidence="5 6" key="1">
    <citation type="journal article" date="2011" name="Genome Biol.">
        <title>Comparative genome sequence analysis underscores mycoparasitism as the ancestral life style of Trichoderma.</title>
        <authorList>
            <person name="Kubicek C.P."/>
            <person name="Herrera-Estrella A."/>
            <person name="Seidl-Seiboth V."/>
            <person name="Martinez D.A."/>
            <person name="Druzhinina I.S."/>
            <person name="Thon M."/>
            <person name="Zeilinger S."/>
            <person name="Casas-Flores S."/>
            <person name="Horwitz B.A."/>
            <person name="Mukherjee P.K."/>
            <person name="Mukherjee M."/>
            <person name="Kredics L."/>
            <person name="Alcaraz L.D."/>
            <person name="Aerts A."/>
            <person name="Antal Z."/>
            <person name="Atanasova L."/>
            <person name="Cervantes-Badillo M.G."/>
            <person name="Challacombe J."/>
            <person name="Chertkov O."/>
            <person name="McCluskey K."/>
            <person name="Coulpier F."/>
            <person name="Deshpande N."/>
            <person name="von Doehren H."/>
            <person name="Ebbole D.J."/>
            <person name="Esquivel-Naranjo E.U."/>
            <person name="Fekete E."/>
            <person name="Flipphi M."/>
            <person name="Glaser F."/>
            <person name="Gomez-Rodriguez E.Y."/>
            <person name="Gruber S."/>
            <person name="Han C."/>
            <person name="Henrissat B."/>
            <person name="Hermosa R."/>
            <person name="Hernandez-Onate M."/>
            <person name="Karaffa L."/>
            <person name="Kosti I."/>
            <person name="Le Crom S."/>
            <person name="Lindquist E."/>
            <person name="Lucas S."/>
            <person name="Luebeck M."/>
            <person name="Luebeck P.S."/>
            <person name="Margeot A."/>
            <person name="Metz B."/>
            <person name="Misra M."/>
            <person name="Nevalainen H."/>
            <person name="Omann M."/>
            <person name="Packer N."/>
            <person name="Perrone G."/>
            <person name="Uresti-Rivera E.E."/>
            <person name="Salamov A."/>
            <person name="Schmoll M."/>
            <person name="Seiboth B."/>
            <person name="Shapiro H."/>
            <person name="Sukno S."/>
            <person name="Tamayo-Ramos J.A."/>
            <person name="Tisch D."/>
            <person name="Wiest A."/>
            <person name="Wilkinson H.H."/>
            <person name="Zhang M."/>
            <person name="Coutinho P.M."/>
            <person name="Kenerley C.M."/>
            <person name="Monte E."/>
            <person name="Baker S.E."/>
            <person name="Grigoriev I.V."/>
        </authorList>
    </citation>
    <scope>NUCLEOTIDE SEQUENCE [LARGE SCALE GENOMIC DNA]</scope>
    <source>
        <strain evidence="6">ATCC 20476 / IMI 206040</strain>
    </source>
</reference>
<dbReference type="CDD" id="cd12148">
    <property type="entry name" value="fungal_TF_MHR"/>
    <property type="match status" value="1"/>
</dbReference>
<name>G9NG27_HYPAI</name>
<dbReference type="Gene3D" id="4.10.240.10">
    <property type="entry name" value="Zn(2)-C6 fungal-type DNA-binding domain"/>
    <property type="match status" value="1"/>
</dbReference>
<dbReference type="GO" id="GO:0008270">
    <property type="term" value="F:zinc ion binding"/>
    <property type="evidence" value="ECO:0007669"/>
    <property type="project" value="InterPro"/>
</dbReference>
<gene>
    <name evidence="5" type="ORF">TRIATDRAFT_289040</name>
</gene>
<sequence length="640" mass="72664">MSTRRYRSAIACQTCRVRKVRCSVSMTGVPCISCEQDQTECILKPRQGKRRIADYKPHVSQAPAEHHRPRGSRSSLDTPDTRASAVSSEQSIAADEERIGVEMVEVALGYPRRTGQIPYYVGEQTGGPTSIMHICTTDHAIPRHLLLPEAKQIALTEDEKAFLRSKGVYSFLSDTTMDCMIRAYFHHVHTIMPVLEADTLLGHYRSKRMHEYNLILLWSMCSIACNYLPAEIYEAEGFTSRKTMKAEMYSRAAKNNFILLQGALLLGFWNSEKEDHMQPWHWSGRAINLCQILGLHRDIDSAGYNTSITERQRSLFRRLWWTSFWRDRWLAMALGRPLRLNLDESDTPDPLVSDMAADLEGIPESTTSAFLPRDLPQLAEYWVQLIHMTKLLGKTLTTCYQLRRPRPTISKIDALEAEILQFALPDYPDPTLSPLATFYYYHLQLHYQSILITYYRPYSIETPSDLPPYRQRDWQLEMQAKAMSAASKTCNIVYSLAQGNYFSYAGPMTPTLLVPAMQVYLLNCKFGDALSRRLGLNMLNMCMMILEELQKTYSVASVCRGIFGKAIQQLFPDDAASISLSHSLPEPNIIAIPEPMPPTMSIADTPLQLELFGSNASKAEFIDALTAEPSIFSFVDMLNL</sequence>
<dbReference type="PROSITE" id="PS50048">
    <property type="entry name" value="ZN2_CY6_FUNGAL_2"/>
    <property type="match status" value="1"/>
</dbReference>
<organism evidence="5 6">
    <name type="scientific">Hypocrea atroviridis (strain ATCC 20476 / IMI 206040)</name>
    <name type="common">Trichoderma atroviride</name>
    <dbReference type="NCBI Taxonomy" id="452589"/>
    <lineage>
        <taxon>Eukaryota</taxon>
        <taxon>Fungi</taxon>
        <taxon>Dikarya</taxon>
        <taxon>Ascomycota</taxon>
        <taxon>Pezizomycotina</taxon>
        <taxon>Sordariomycetes</taxon>
        <taxon>Hypocreomycetidae</taxon>
        <taxon>Hypocreales</taxon>
        <taxon>Hypocreaceae</taxon>
        <taxon>Trichoderma</taxon>
    </lineage>
</organism>
<dbReference type="AlphaFoldDB" id="G9NG27"/>
<proteinExistence type="predicted"/>
<dbReference type="GO" id="GO:0006351">
    <property type="term" value="P:DNA-templated transcription"/>
    <property type="evidence" value="ECO:0007669"/>
    <property type="project" value="InterPro"/>
</dbReference>
<comment type="caution">
    <text evidence="5">The sequence shown here is derived from an EMBL/GenBank/DDBJ whole genome shotgun (WGS) entry which is preliminary data.</text>
</comment>
<feature type="domain" description="Zn(2)-C6 fungal-type" evidence="4">
    <location>
        <begin position="11"/>
        <end position="43"/>
    </location>
</feature>
<dbReference type="SUPFAM" id="SSF57701">
    <property type="entry name" value="Zn2/Cys6 DNA-binding domain"/>
    <property type="match status" value="1"/>
</dbReference>
<dbReference type="PROSITE" id="PS00463">
    <property type="entry name" value="ZN2_CY6_FUNGAL_1"/>
    <property type="match status" value="1"/>
</dbReference>
<evidence type="ECO:0000256" key="1">
    <source>
        <dbReference type="ARBA" id="ARBA00022723"/>
    </source>
</evidence>
<dbReference type="InterPro" id="IPR052761">
    <property type="entry name" value="Fungal_Detox/Toxin_TFs"/>
</dbReference>
<dbReference type="PANTHER" id="PTHR47425">
    <property type="entry name" value="FARB-RELATED"/>
    <property type="match status" value="1"/>
</dbReference>
<dbReference type="STRING" id="452589.G9NG27"/>
<protein>
    <recommendedName>
        <fullName evidence="4">Zn(2)-C6 fungal-type domain-containing protein</fullName>
    </recommendedName>
</protein>
<accession>G9NG27</accession>
<evidence type="ECO:0000256" key="3">
    <source>
        <dbReference type="SAM" id="MobiDB-lite"/>
    </source>
</evidence>
<dbReference type="GO" id="GO:0003677">
    <property type="term" value="F:DNA binding"/>
    <property type="evidence" value="ECO:0007669"/>
    <property type="project" value="InterPro"/>
</dbReference>
<dbReference type="SMART" id="SM00906">
    <property type="entry name" value="Fungal_trans"/>
    <property type="match status" value="1"/>
</dbReference>
<keyword evidence="1" id="KW-0479">Metal-binding</keyword>
<evidence type="ECO:0000259" key="4">
    <source>
        <dbReference type="PROSITE" id="PS50048"/>
    </source>
</evidence>
<dbReference type="eggNOG" id="ENOG502SI2M">
    <property type="taxonomic scope" value="Eukaryota"/>
</dbReference>
<dbReference type="GO" id="GO:0000981">
    <property type="term" value="F:DNA-binding transcription factor activity, RNA polymerase II-specific"/>
    <property type="evidence" value="ECO:0007669"/>
    <property type="project" value="InterPro"/>
</dbReference>
<keyword evidence="2" id="KW-0539">Nucleus</keyword>
<dbReference type="OrthoDB" id="4161332at2759"/>
<dbReference type="OMA" id="MCMMILE"/>
<feature type="region of interest" description="Disordered" evidence="3">
    <location>
        <begin position="53"/>
        <end position="91"/>
    </location>
</feature>
<dbReference type="Pfam" id="PF04082">
    <property type="entry name" value="Fungal_trans"/>
    <property type="match status" value="1"/>
</dbReference>
<keyword evidence="6" id="KW-1185">Reference proteome</keyword>
<dbReference type="InterPro" id="IPR036864">
    <property type="entry name" value="Zn2-C6_fun-type_DNA-bd_sf"/>
</dbReference>
<dbReference type="Pfam" id="PF00172">
    <property type="entry name" value="Zn_clus"/>
    <property type="match status" value="1"/>
</dbReference>
<dbReference type="HOGENOM" id="CLU_006329_3_1_1"/>
<dbReference type="EMBL" id="ABDG02000014">
    <property type="protein sequence ID" value="EHK50239.1"/>
    <property type="molecule type" value="Genomic_DNA"/>
</dbReference>
<dbReference type="Proteomes" id="UP000005426">
    <property type="component" value="Unassembled WGS sequence"/>
</dbReference>
<evidence type="ECO:0000313" key="5">
    <source>
        <dbReference type="EMBL" id="EHK50239.1"/>
    </source>
</evidence>
<evidence type="ECO:0000313" key="6">
    <source>
        <dbReference type="Proteomes" id="UP000005426"/>
    </source>
</evidence>
<dbReference type="PANTHER" id="PTHR47425:SF3">
    <property type="entry name" value="ZN(II)2CYS6 TRANSCRIPTION FACTOR (EUROFUNG)"/>
    <property type="match status" value="1"/>
</dbReference>
<evidence type="ECO:0000256" key="2">
    <source>
        <dbReference type="ARBA" id="ARBA00023242"/>
    </source>
</evidence>
<dbReference type="InterPro" id="IPR001138">
    <property type="entry name" value="Zn2Cys6_DnaBD"/>
</dbReference>
<dbReference type="CDD" id="cd00067">
    <property type="entry name" value="GAL4"/>
    <property type="match status" value="1"/>
</dbReference>
<dbReference type="SMART" id="SM00066">
    <property type="entry name" value="GAL4"/>
    <property type="match status" value="1"/>
</dbReference>
<dbReference type="InterPro" id="IPR007219">
    <property type="entry name" value="XnlR_reg_dom"/>
</dbReference>